<comment type="caution">
    <text evidence="2">The sequence shown here is derived from an EMBL/GenBank/DDBJ whole genome shotgun (WGS) entry which is preliminary data.</text>
</comment>
<feature type="non-terminal residue" evidence="2">
    <location>
        <position position="168"/>
    </location>
</feature>
<dbReference type="Proteomes" id="UP000823521">
    <property type="component" value="Unassembled WGS sequence"/>
</dbReference>
<organism evidence="2 3">
    <name type="scientific">Micromonospora echinofusca</name>
    <dbReference type="NCBI Taxonomy" id="47858"/>
    <lineage>
        <taxon>Bacteria</taxon>
        <taxon>Bacillati</taxon>
        <taxon>Actinomycetota</taxon>
        <taxon>Actinomycetes</taxon>
        <taxon>Micromonosporales</taxon>
        <taxon>Micromonosporaceae</taxon>
        <taxon>Micromonospora</taxon>
    </lineage>
</organism>
<keyword evidence="3" id="KW-1185">Reference proteome</keyword>
<proteinExistence type="predicted"/>
<dbReference type="InterPro" id="IPR001242">
    <property type="entry name" value="Condensation_dom"/>
</dbReference>
<feature type="non-terminal residue" evidence="2">
    <location>
        <position position="1"/>
    </location>
</feature>
<gene>
    <name evidence="2" type="ORF">GSF22_34065</name>
</gene>
<dbReference type="PANTHER" id="PTHR45398">
    <property type="match status" value="1"/>
</dbReference>
<evidence type="ECO:0000313" key="3">
    <source>
        <dbReference type="Proteomes" id="UP000823521"/>
    </source>
</evidence>
<sequence>TLYTAFHNGQPNPLPPLPVQYADYATWQRQWLTDGTLTRQETYWRQTLHNAPTLLELPTDRPRPTEQDHHGAQLALSFDATLTSALKALTADHGGTLFMTLLTGWAIVLSHLSGQPDLVIGTPTANRRRTELENLIGFFVNTLALRVDLTGDPTVTDLLDRVRDLSLT</sequence>
<evidence type="ECO:0000313" key="2">
    <source>
        <dbReference type="EMBL" id="MBO4210980.1"/>
    </source>
</evidence>
<dbReference type="RefSeq" id="WP_244454635.1">
    <property type="nucleotide sequence ID" value="NZ_WVUH01000731.1"/>
</dbReference>
<dbReference type="PANTHER" id="PTHR45398:SF1">
    <property type="entry name" value="ENZYME, PUTATIVE (JCVI)-RELATED"/>
    <property type="match status" value="1"/>
</dbReference>
<accession>A0ABS3W2H1</accession>
<dbReference type="Pfam" id="PF00668">
    <property type="entry name" value="Condensation"/>
    <property type="match status" value="1"/>
</dbReference>
<protein>
    <submittedName>
        <fullName evidence="2">Non-ribosomal peptide synthetase</fullName>
    </submittedName>
</protein>
<dbReference type="Gene3D" id="3.30.559.10">
    <property type="entry name" value="Chloramphenicol acetyltransferase-like domain"/>
    <property type="match status" value="1"/>
</dbReference>
<dbReference type="SUPFAM" id="SSF52777">
    <property type="entry name" value="CoA-dependent acyltransferases"/>
    <property type="match status" value="2"/>
</dbReference>
<dbReference type="InterPro" id="IPR023213">
    <property type="entry name" value="CAT-like_dom_sf"/>
</dbReference>
<dbReference type="Gene3D" id="3.30.559.30">
    <property type="entry name" value="Nonribosomal peptide synthetase, condensation domain"/>
    <property type="match status" value="1"/>
</dbReference>
<feature type="domain" description="Condensation" evidence="1">
    <location>
        <begin position="2"/>
        <end position="165"/>
    </location>
</feature>
<reference evidence="2 3" key="1">
    <citation type="submission" date="2019-12" db="EMBL/GenBank/DDBJ databases">
        <title>Whole genome sequencing of endophytic Actinobacterium Micromonospora sp. MPMI6T.</title>
        <authorList>
            <person name="Evv R."/>
            <person name="Podile A.R."/>
        </authorList>
    </citation>
    <scope>NUCLEOTIDE SEQUENCE [LARGE SCALE GENOMIC DNA]</scope>
    <source>
        <strain evidence="2 3">MPMI6</strain>
    </source>
</reference>
<name>A0ABS3W2H1_MICEH</name>
<evidence type="ECO:0000259" key="1">
    <source>
        <dbReference type="Pfam" id="PF00668"/>
    </source>
</evidence>
<dbReference type="EMBL" id="WVUH01000731">
    <property type="protein sequence ID" value="MBO4210980.1"/>
    <property type="molecule type" value="Genomic_DNA"/>
</dbReference>